<name>K3WR39_GLOUD</name>
<organism evidence="10 11">
    <name type="scientific">Globisporangium ultimum (strain ATCC 200006 / CBS 805.95 / DAOM BR144)</name>
    <name type="common">Pythium ultimum</name>
    <dbReference type="NCBI Taxonomy" id="431595"/>
    <lineage>
        <taxon>Eukaryota</taxon>
        <taxon>Sar</taxon>
        <taxon>Stramenopiles</taxon>
        <taxon>Oomycota</taxon>
        <taxon>Peronosporomycetes</taxon>
        <taxon>Pythiales</taxon>
        <taxon>Pythiaceae</taxon>
        <taxon>Globisporangium</taxon>
    </lineage>
</organism>
<dbReference type="InterPro" id="IPR016024">
    <property type="entry name" value="ARM-type_fold"/>
</dbReference>
<evidence type="ECO:0000259" key="9">
    <source>
        <dbReference type="Pfam" id="PF12719"/>
    </source>
</evidence>
<dbReference type="SUPFAM" id="SSF48371">
    <property type="entry name" value="ARM repeat"/>
    <property type="match status" value="1"/>
</dbReference>
<dbReference type="HOGENOM" id="CLU_276650_0_0_1"/>
<dbReference type="PANTHER" id="PTHR14418:SF5">
    <property type="entry name" value="CONDENSIN COMPLEX SUBUNIT 3"/>
    <property type="match status" value="1"/>
</dbReference>
<dbReference type="InterPro" id="IPR025977">
    <property type="entry name" value="Cnd3_C"/>
</dbReference>
<keyword evidence="7" id="KW-0131">Cell cycle</keyword>
<dbReference type="GO" id="GO:0000796">
    <property type="term" value="C:condensin complex"/>
    <property type="evidence" value="ECO:0007669"/>
    <property type="project" value="InterPro"/>
</dbReference>
<reference evidence="11" key="2">
    <citation type="submission" date="2010-04" db="EMBL/GenBank/DDBJ databases">
        <authorList>
            <person name="Buell R."/>
            <person name="Hamilton J."/>
            <person name="Hostetler J."/>
        </authorList>
    </citation>
    <scope>NUCLEOTIDE SEQUENCE [LARGE SCALE GENOMIC DNA]</scope>
    <source>
        <strain evidence="11">DAOM:BR144</strain>
    </source>
</reference>
<feature type="compositionally biased region" description="Acidic residues" evidence="8">
    <location>
        <begin position="1044"/>
        <end position="1069"/>
    </location>
</feature>
<dbReference type="Pfam" id="PF12719">
    <property type="entry name" value="Cnd3"/>
    <property type="match status" value="1"/>
</dbReference>
<dbReference type="InParanoid" id="K3WR39"/>
<feature type="compositionally biased region" description="Basic and acidic residues" evidence="8">
    <location>
        <begin position="1004"/>
        <end position="1019"/>
    </location>
</feature>
<evidence type="ECO:0000256" key="2">
    <source>
        <dbReference type="ARBA" id="ARBA00006533"/>
    </source>
</evidence>
<feature type="compositionally biased region" description="Polar residues" evidence="8">
    <location>
        <begin position="60"/>
        <end position="79"/>
    </location>
</feature>
<proteinExistence type="inferred from homology"/>
<evidence type="ECO:0000256" key="6">
    <source>
        <dbReference type="ARBA" id="ARBA00023067"/>
    </source>
</evidence>
<feature type="compositionally biased region" description="Acidic residues" evidence="8">
    <location>
        <begin position="990"/>
        <end position="1003"/>
    </location>
</feature>
<dbReference type="GO" id="GO:0000793">
    <property type="term" value="C:condensed chromosome"/>
    <property type="evidence" value="ECO:0007669"/>
    <property type="project" value="TreeGrafter"/>
</dbReference>
<keyword evidence="3" id="KW-0158">Chromosome</keyword>
<comment type="similarity">
    <text evidence="2">Belongs to the CND3 (condensin subunit 3) family.</text>
</comment>
<keyword evidence="11" id="KW-1185">Reference proteome</keyword>
<feature type="region of interest" description="Disordered" evidence="8">
    <location>
        <begin position="1"/>
        <end position="23"/>
    </location>
</feature>
<evidence type="ECO:0000256" key="8">
    <source>
        <dbReference type="SAM" id="MobiDB-lite"/>
    </source>
</evidence>
<dbReference type="OMA" id="IMEYGLR"/>
<feature type="compositionally biased region" description="Basic and acidic residues" evidence="8">
    <location>
        <begin position="14"/>
        <end position="23"/>
    </location>
</feature>
<dbReference type="InterPro" id="IPR027165">
    <property type="entry name" value="CND3"/>
</dbReference>
<dbReference type="GO" id="GO:0007076">
    <property type="term" value="P:mitotic chromosome condensation"/>
    <property type="evidence" value="ECO:0007669"/>
    <property type="project" value="InterPro"/>
</dbReference>
<protein>
    <recommendedName>
        <fullName evidence="9">Nuclear condensin complex subunit 3 C-terminal domain-containing protein</fullName>
    </recommendedName>
</protein>
<feature type="domain" description="Nuclear condensin complex subunit 3 C-terminal" evidence="9">
    <location>
        <begin position="550"/>
        <end position="845"/>
    </location>
</feature>
<evidence type="ECO:0000256" key="7">
    <source>
        <dbReference type="ARBA" id="ARBA00023306"/>
    </source>
</evidence>
<evidence type="ECO:0000256" key="3">
    <source>
        <dbReference type="ARBA" id="ARBA00022454"/>
    </source>
</evidence>
<evidence type="ECO:0000256" key="1">
    <source>
        <dbReference type="ARBA" id="ARBA00004286"/>
    </source>
</evidence>
<dbReference type="PANTHER" id="PTHR14418">
    <property type="entry name" value="CONDENSIN COMPLEX SUBUNIT 3-RELATED"/>
    <property type="match status" value="1"/>
</dbReference>
<evidence type="ECO:0000313" key="11">
    <source>
        <dbReference type="Proteomes" id="UP000019132"/>
    </source>
</evidence>
<dbReference type="eggNOG" id="KOG2025">
    <property type="taxonomic scope" value="Eukaryota"/>
</dbReference>
<accession>K3WR39</accession>
<keyword evidence="6" id="KW-0226">DNA condensation</keyword>
<dbReference type="EMBL" id="GL376629">
    <property type="status" value="NOT_ANNOTATED_CDS"/>
    <property type="molecule type" value="Genomic_DNA"/>
</dbReference>
<sequence>MAKTPGKKTAARMPTRDDGARAQEKEVMAEVAALGADWVATVREVLHDVQVLALERTTYQQHPHHASQNEQTQSYGQDQQHQHLHVASLAPALRRLRRVFKEEVGFGANLVEENWVLFRDELWLAIGRVLVATKVSAAVVYAFGAFFGEFLCAFAPREGKDRQNQKDTPNTKKKREQESSLNELRIEILNRLMDATKAEDKNVRIRVCHFLQIILNKLDYIEENLFAKLRAVLIPRANDKLSSVRVQTAYALKRIQEPDDPKDKVTAELLRIMVSDPSKDVRKAAVYSITATKATYRDLLIRIRDTNEEVRHAAFKVFGDQMSVRDIPISDRAHLLDQGLQDRSEMVRAACEEMVLKKWLPTCRGSPITLLKALDIEQFPVIGSKVSTIILKHVSENPSLQDVIPHNALEILAQNSEACDAEKKMLRNIETETQLISSIMELMACIHSGNSDQEFIQVVAEITSDLYDPLEENAEEKSDEDKSEEDKPPKLNEKNNLSQEELDAATHRFEELESRLDTLDFDSAEYIEVQNEMLELEKLLQDPEVLRRLRCLEIVAQLLKLTGSTLRDPIIAGMGRYILPAIESEVPAVREAGMECLGLFCLLDKQVAERQLIVFWRALNNEEEERDVKLNCLKAIFDMLFSFANLQPKVVVPKKPENEEEMEGDQPLPTEVSTELLPLDSVLLGLAQLLHVEDLDVQSTIVEGFGKLFLLNRIKNVAVLGLLLETYFSPRLQHVQLMSEHGFQSRSLQLLSIFFPAFVRSSTLNCSLMEEASIHLVQKWMEKDEFGDSNTIDLAACLKYAFHLLSHFERPDENGKLKSEGKESKQKAPCAHHNRIGLNICMDILALEHLVSLEAEGIDQELIVNRQKALVKAVVLSEISPVEQRSAALFQSLLSDVTSKCFASQRGLARSAELFYKRTVTSYKERGGEANDDVTILEQDQEWAQQRILERAQALQVALTEATKKEEQRRRQKKRQAAKKRRVGRFSSSESDDSDEDEEEGSDSDEKEKAAPVRREVSTRKSKSIAVDRITNRDFDVKMKIAFESDEDDEEEEESEEESDEESSAEEDD</sequence>
<feature type="region of interest" description="Disordered" evidence="8">
    <location>
        <begin position="472"/>
        <end position="499"/>
    </location>
</feature>
<evidence type="ECO:0000313" key="10">
    <source>
        <dbReference type="EnsemblProtists" id="PYU1_T007433"/>
    </source>
</evidence>
<dbReference type="InterPro" id="IPR011989">
    <property type="entry name" value="ARM-like"/>
</dbReference>
<feature type="region of interest" description="Disordered" evidence="8">
    <location>
        <begin position="962"/>
        <end position="1069"/>
    </location>
</feature>
<dbReference type="Proteomes" id="UP000019132">
    <property type="component" value="Unassembled WGS sequence"/>
</dbReference>
<dbReference type="GO" id="GO:0051301">
    <property type="term" value="P:cell division"/>
    <property type="evidence" value="ECO:0007669"/>
    <property type="project" value="UniProtKB-KW"/>
</dbReference>
<feature type="compositionally biased region" description="Basic residues" evidence="8">
    <location>
        <begin position="1"/>
        <end position="10"/>
    </location>
</feature>
<keyword evidence="5" id="KW-0498">Mitosis</keyword>
<comment type="subcellular location">
    <subcellularLocation>
        <location evidence="1">Chromosome</location>
    </subcellularLocation>
</comment>
<feature type="compositionally biased region" description="Basic residues" evidence="8">
    <location>
        <begin position="970"/>
        <end position="984"/>
    </location>
</feature>
<evidence type="ECO:0000256" key="5">
    <source>
        <dbReference type="ARBA" id="ARBA00022776"/>
    </source>
</evidence>
<reference evidence="11" key="1">
    <citation type="journal article" date="2010" name="Genome Biol.">
        <title>Genome sequence of the necrotrophic plant pathogen Pythium ultimum reveals original pathogenicity mechanisms and effector repertoire.</title>
        <authorList>
            <person name="Levesque C.A."/>
            <person name="Brouwer H."/>
            <person name="Cano L."/>
            <person name="Hamilton J.P."/>
            <person name="Holt C."/>
            <person name="Huitema E."/>
            <person name="Raffaele S."/>
            <person name="Robideau G.P."/>
            <person name="Thines M."/>
            <person name="Win J."/>
            <person name="Zerillo M.M."/>
            <person name="Beakes G.W."/>
            <person name="Boore J.L."/>
            <person name="Busam D."/>
            <person name="Dumas B."/>
            <person name="Ferriera S."/>
            <person name="Fuerstenberg S.I."/>
            <person name="Gachon C.M."/>
            <person name="Gaulin E."/>
            <person name="Govers F."/>
            <person name="Grenville-Briggs L."/>
            <person name="Horner N."/>
            <person name="Hostetler J."/>
            <person name="Jiang R.H."/>
            <person name="Johnson J."/>
            <person name="Krajaejun T."/>
            <person name="Lin H."/>
            <person name="Meijer H.J."/>
            <person name="Moore B."/>
            <person name="Morris P."/>
            <person name="Phuntmart V."/>
            <person name="Puiu D."/>
            <person name="Shetty J."/>
            <person name="Stajich J.E."/>
            <person name="Tripathy S."/>
            <person name="Wawra S."/>
            <person name="van West P."/>
            <person name="Whitty B.R."/>
            <person name="Coutinho P.M."/>
            <person name="Henrissat B."/>
            <person name="Martin F."/>
            <person name="Thomas P.D."/>
            <person name="Tyler B.M."/>
            <person name="De Vries R.P."/>
            <person name="Kamoun S."/>
            <person name="Yandell M."/>
            <person name="Tisserat N."/>
            <person name="Buell C.R."/>
        </authorList>
    </citation>
    <scope>NUCLEOTIDE SEQUENCE</scope>
    <source>
        <strain evidence="11">DAOM:BR144</strain>
    </source>
</reference>
<feature type="compositionally biased region" description="Basic and acidic residues" evidence="8">
    <location>
        <begin position="475"/>
        <end position="493"/>
    </location>
</feature>
<evidence type="ECO:0000256" key="4">
    <source>
        <dbReference type="ARBA" id="ARBA00022618"/>
    </source>
</evidence>
<feature type="region of interest" description="Disordered" evidence="8">
    <location>
        <begin position="60"/>
        <end position="81"/>
    </location>
</feature>
<feature type="compositionally biased region" description="Basic and acidic residues" evidence="8">
    <location>
        <begin position="1030"/>
        <end position="1043"/>
    </location>
</feature>
<reference evidence="10" key="3">
    <citation type="submission" date="2015-02" db="UniProtKB">
        <authorList>
            <consortium name="EnsemblProtists"/>
        </authorList>
    </citation>
    <scope>IDENTIFICATION</scope>
    <source>
        <strain evidence="10">DAOM BR144</strain>
    </source>
</reference>
<keyword evidence="4" id="KW-0132">Cell division</keyword>
<dbReference type="Gene3D" id="1.25.10.10">
    <property type="entry name" value="Leucine-rich Repeat Variant"/>
    <property type="match status" value="2"/>
</dbReference>
<feature type="region of interest" description="Disordered" evidence="8">
    <location>
        <begin position="160"/>
        <end position="179"/>
    </location>
</feature>
<dbReference type="SUPFAM" id="SSF144292">
    <property type="entry name" value="occludin/ELL-like"/>
    <property type="match status" value="1"/>
</dbReference>
<dbReference type="STRING" id="431595.K3WR39"/>
<dbReference type="AlphaFoldDB" id="K3WR39"/>
<dbReference type="EnsemblProtists" id="PYU1_T007433">
    <property type="protein sequence ID" value="PYU1_T007433"/>
    <property type="gene ID" value="PYU1_G007417"/>
</dbReference>
<dbReference type="VEuPathDB" id="FungiDB:PYU1_G007417"/>